<evidence type="ECO:0000313" key="2">
    <source>
        <dbReference type="Proteomes" id="UP000240621"/>
    </source>
</evidence>
<dbReference type="EMBL" id="PYGC01000001">
    <property type="protein sequence ID" value="PSK85084.1"/>
    <property type="molecule type" value="Genomic_DNA"/>
</dbReference>
<comment type="caution">
    <text evidence="1">The sequence shown here is derived from an EMBL/GenBank/DDBJ whole genome shotgun (WGS) entry which is preliminary data.</text>
</comment>
<dbReference type="Proteomes" id="UP000240621">
    <property type="component" value="Unassembled WGS sequence"/>
</dbReference>
<sequence length="31" mass="3607">MLCPGLYLQRVGRFGAVFFDDKFDSYYPTIS</sequence>
<proteinExistence type="predicted"/>
<accession>A0A2P8CJF0</accession>
<reference evidence="1 2" key="1">
    <citation type="submission" date="2018-03" db="EMBL/GenBank/DDBJ databases">
        <title>Genomic Encyclopedia of Archaeal and Bacterial Type Strains, Phase II (KMG-II): from individual species to whole genera.</title>
        <authorList>
            <person name="Goeker M."/>
        </authorList>
    </citation>
    <scope>NUCLEOTIDE SEQUENCE [LARGE SCALE GENOMIC DNA]</scope>
    <source>
        <strain evidence="1 2">DSM 27267</strain>
    </source>
</reference>
<protein>
    <submittedName>
        <fullName evidence="1">Uncharacterized protein</fullName>
    </submittedName>
</protein>
<dbReference type="AlphaFoldDB" id="A0A2P8CJF0"/>
<name>A0A2P8CJF0_9BACT</name>
<gene>
    <name evidence="1" type="ORF">CLV93_10133</name>
</gene>
<evidence type="ECO:0000313" key="1">
    <source>
        <dbReference type="EMBL" id="PSK85084.1"/>
    </source>
</evidence>
<organism evidence="1 2">
    <name type="scientific">Prolixibacter denitrificans</name>
    <dbReference type="NCBI Taxonomy" id="1541063"/>
    <lineage>
        <taxon>Bacteria</taxon>
        <taxon>Pseudomonadati</taxon>
        <taxon>Bacteroidota</taxon>
        <taxon>Bacteroidia</taxon>
        <taxon>Marinilabiliales</taxon>
        <taxon>Prolixibacteraceae</taxon>
        <taxon>Prolixibacter</taxon>
    </lineage>
</organism>